<dbReference type="InterPro" id="IPR021176">
    <property type="entry name" value="Competence-induced_CoiA"/>
</dbReference>
<dbReference type="Proteomes" id="UP001649381">
    <property type="component" value="Unassembled WGS sequence"/>
</dbReference>
<dbReference type="Pfam" id="PF25164">
    <property type="entry name" value="CoiA_N"/>
    <property type="match status" value="1"/>
</dbReference>
<sequence>MNTSEGRSVQLLTAYDPNYVLINLAEQWNRSELERLRSESTFRCPICKKVVRLRLGTKRIWHFAHKEHSDCQNDYEHESMYHLTGKKQLYQWLSFQSYSPLIEKHLKHLNQRPDLFLSSGKLQIAFEYQCSSIPLENIQKQSKAYIQAGIQPIWILGEKRLSQISRFVFRIDELALQSLLYSNSTYPYLVYYCPLKKRFSILHTIIPYSSKIVFAILDKWSPNNVSFPFHFPFRNQLPKPYIDKWVDKLFTSRMYLHVQREPAVVFMKHKLIQKGISPCHFPSEAGVPTNYLVWFQTPAYVWQTVFLIEVIDPLSVGQTVHFRELYGMFLRQIVQYKIKLRRDISDGKSHLSFAIMEYLKCLTKFGLLKWGGKAQFTKQREVQFPNSTSESKEQLRKMILLLN</sequence>
<evidence type="ECO:0000313" key="4">
    <source>
        <dbReference type="EMBL" id="MCF6136856.1"/>
    </source>
</evidence>
<dbReference type="Pfam" id="PF25166">
    <property type="entry name" value="CoiA_C"/>
    <property type="match status" value="1"/>
</dbReference>
<protein>
    <recommendedName>
        <fullName evidence="6">Competence protein CoiA</fullName>
    </recommendedName>
</protein>
<gene>
    <name evidence="4" type="ORF">L2716_03875</name>
</gene>
<dbReference type="InterPro" id="IPR010330">
    <property type="entry name" value="CoiA_nuc"/>
</dbReference>
<feature type="domain" description="Competence protein CoiA nuclease-like" evidence="1">
    <location>
        <begin position="78"/>
        <end position="227"/>
    </location>
</feature>
<evidence type="ECO:0000259" key="1">
    <source>
        <dbReference type="Pfam" id="PF06054"/>
    </source>
</evidence>
<feature type="domain" description="Competence protein CoiA-like N-terminal" evidence="2">
    <location>
        <begin position="26"/>
        <end position="72"/>
    </location>
</feature>
<dbReference type="Pfam" id="PF06054">
    <property type="entry name" value="CoiA_nuc"/>
    <property type="match status" value="1"/>
</dbReference>
<name>A0ABS9GYM3_9BACL</name>
<feature type="domain" description="Competence protein CoiA C-terminal" evidence="3">
    <location>
        <begin position="267"/>
        <end position="390"/>
    </location>
</feature>
<keyword evidence="5" id="KW-1185">Reference proteome</keyword>
<evidence type="ECO:0000259" key="3">
    <source>
        <dbReference type="Pfam" id="PF25166"/>
    </source>
</evidence>
<reference evidence="4 5" key="1">
    <citation type="submission" date="2022-01" db="EMBL/GenBank/DDBJ databases">
        <title>Alkalihalobacillus sp. EGI L200015, a novel bacterium isolated from a salt lake sediment.</title>
        <authorList>
            <person name="Gao L."/>
            <person name="Fang B.-Z."/>
            <person name="Li W.-J."/>
        </authorList>
    </citation>
    <scope>NUCLEOTIDE SEQUENCE [LARGE SCALE GENOMIC DNA]</scope>
    <source>
        <strain evidence="4 5">KCTC 12718</strain>
    </source>
</reference>
<dbReference type="PIRSF" id="PIRSF007487">
    <property type="entry name" value="Competence-induced_CoiA_bac"/>
    <property type="match status" value="1"/>
</dbReference>
<organism evidence="4 5">
    <name type="scientific">Pseudalkalibacillus berkeleyi</name>
    <dbReference type="NCBI Taxonomy" id="1069813"/>
    <lineage>
        <taxon>Bacteria</taxon>
        <taxon>Bacillati</taxon>
        <taxon>Bacillota</taxon>
        <taxon>Bacilli</taxon>
        <taxon>Bacillales</taxon>
        <taxon>Fictibacillaceae</taxon>
        <taxon>Pseudalkalibacillus</taxon>
    </lineage>
</organism>
<accession>A0ABS9GYM3</accession>
<comment type="caution">
    <text evidence="4">The sequence shown here is derived from an EMBL/GenBank/DDBJ whole genome shotgun (WGS) entry which is preliminary data.</text>
</comment>
<evidence type="ECO:0008006" key="6">
    <source>
        <dbReference type="Google" id="ProtNLM"/>
    </source>
</evidence>
<dbReference type="EMBL" id="JAKIJS010000001">
    <property type="protein sequence ID" value="MCF6136856.1"/>
    <property type="molecule type" value="Genomic_DNA"/>
</dbReference>
<proteinExistence type="predicted"/>
<dbReference type="RefSeq" id="WP_236331961.1">
    <property type="nucleotide sequence ID" value="NZ_JAKIJS010000001.1"/>
</dbReference>
<evidence type="ECO:0000259" key="2">
    <source>
        <dbReference type="Pfam" id="PF25164"/>
    </source>
</evidence>
<dbReference type="InterPro" id="IPR057253">
    <property type="entry name" value="CoiA-like_N"/>
</dbReference>
<dbReference type="InterPro" id="IPR057252">
    <property type="entry name" value="CoiA_C"/>
</dbReference>
<evidence type="ECO:0000313" key="5">
    <source>
        <dbReference type="Proteomes" id="UP001649381"/>
    </source>
</evidence>